<organism evidence="2">
    <name type="scientific">freshwater metagenome</name>
    <dbReference type="NCBI Taxonomy" id="449393"/>
    <lineage>
        <taxon>unclassified sequences</taxon>
        <taxon>metagenomes</taxon>
        <taxon>ecological metagenomes</taxon>
    </lineage>
</organism>
<evidence type="ECO:0000259" key="1">
    <source>
        <dbReference type="Pfam" id="PF12728"/>
    </source>
</evidence>
<dbReference type="Gene3D" id="1.10.238.160">
    <property type="match status" value="1"/>
</dbReference>
<dbReference type="EMBL" id="CAFBNE010000152">
    <property type="protein sequence ID" value="CAB4968055.1"/>
    <property type="molecule type" value="Genomic_DNA"/>
</dbReference>
<dbReference type="NCBIfam" id="TIGR01764">
    <property type="entry name" value="excise"/>
    <property type="match status" value="1"/>
</dbReference>
<dbReference type="GO" id="GO:0003677">
    <property type="term" value="F:DNA binding"/>
    <property type="evidence" value="ECO:0007669"/>
    <property type="project" value="InterPro"/>
</dbReference>
<gene>
    <name evidence="2" type="ORF">UFOPK3772_03062</name>
</gene>
<reference evidence="2" key="1">
    <citation type="submission" date="2020-05" db="EMBL/GenBank/DDBJ databases">
        <authorList>
            <person name="Chiriac C."/>
            <person name="Salcher M."/>
            <person name="Ghai R."/>
            <person name="Kavagutti S V."/>
        </authorList>
    </citation>
    <scope>NUCLEOTIDE SEQUENCE</scope>
</reference>
<evidence type="ECO:0000313" key="2">
    <source>
        <dbReference type="EMBL" id="CAB4968055.1"/>
    </source>
</evidence>
<feature type="domain" description="Helix-turn-helix" evidence="1">
    <location>
        <begin position="5"/>
        <end position="51"/>
    </location>
</feature>
<sequence length="55" mass="6132">MESLITIPDVMERLKIGRTMTYRLIRSGELPSVKLGRARRVSATALDAYINTLPG</sequence>
<dbReference type="InterPro" id="IPR010093">
    <property type="entry name" value="SinI_DNA-bd"/>
</dbReference>
<protein>
    <submittedName>
        <fullName evidence="2">Unannotated protein</fullName>
    </submittedName>
</protein>
<dbReference type="InterPro" id="IPR041657">
    <property type="entry name" value="HTH_17"/>
</dbReference>
<dbReference type="Pfam" id="PF12728">
    <property type="entry name" value="HTH_17"/>
    <property type="match status" value="1"/>
</dbReference>
<dbReference type="AlphaFoldDB" id="A0A6J7LKK8"/>
<name>A0A6J7LKK8_9ZZZZ</name>
<accession>A0A6J7LKK8</accession>
<proteinExistence type="predicted"/>